<dbReference type="PANTHER" id="PTHR19384">
    <property type="entry name" value="NITRIC OXIDE SYNTHASE-RELATED"/>
    <property type="match status" value="1"/>
</dbReference>
<comment type="caution">
    <text evidence="18">The sequence shown here is derived from an EMBL/GenBank/DDBJ whole genome shotgun (WGS) entry which is preliminary data.</text>
</comment>
<dbReference type="EC" id="1.14.14.1" evidence="14"/>
<keyword evidence="13 14" id="KW-0503">Monooxygenase</keyword>
<evidence type="ECO:0000313" key="19">
    <source>
        <dbReference type="Proteomes" id="UP000596902"/>
    </source>
</evidence>
<dbReference type="InterPro" id="IPR008254">
    <property type="entry name" value="Flavodoxin/NO_synth"/>
</dbReference>
<dbReference type="OrthoDB" id="1470350at2759"/>
<evidence type="ECO:0000256" key="15">
    <source>
        <dbReference type="PIRSR" id="PIRSR000209-1"/>
    </source>
</evidence>
<dbReference type="InterPro" id="IPR001433">
    <property type="entry name" value="OxRdtase_FAD/NAD-bd"/>
</dbReference>
<dbReference type="InterPro" id="IPR023206">
    <property type="entry name" value="Bifunctional_P450_P450_red"/>
</dbReference>
<evidence type="ECO:0000313" key="18">
    <source>
        <dbReference type="EMBL" id="KAF7670946.1"/>
    </source>
</evidence>
<dbReference type="Gene3D" id="1.20.990.10">
    <property type="entry name" value="NADPH-cytochrome p450 Reductase, Chain A, domain 3"/>
    <property type="match status" value="1"/>
</dbReference>
<evidence type="ECO:0000256" key="1">
    <source>
        <dbReference type="ARBA" id="ARBA00001971"/>
    </source>
</evidence>
<dbReference type="GO" id="GO:0050660">
    <property type="term" value="F:flavin adenine dinucleotide binding"/>
    <property type="evidence" value="ECO:0007669"/>
    <property type="project" value="TreeGrafter"/>
</dbReference>
<keyword evidence="6 14" id="KW-0288">FMN</keyword>
<evidence type="ECO:0000256" key="11">
    <source>
        <dbReference type="ARBA" id="ARBA00023002"/>
    </source>
</evidence>
<dbReference type="PROSITE" id="PS51384">
    <property type="entry name" value="FAD_FR"/>
    <property type="match status" value="1"/>
</dbReference>
<dbReference type="GO" id="GO:0020037">
    <property type="term" value="F:heme binding"/>
    <property type="evidence" value="ECO:0007669"/>
    <property type="project" value="UniProtKB-UniRule"/>
</dbReference>
<dbReference type="GO" id="GO:0003958">
    <property type="term" value="F:NADPH-hemoprotein reductase activity"/>
    <property type="evidence" value="ECO:0007669"/>
    <property type="project" value="UniProtKB-UniRule"/>
</dbReference>
<dbReference type="Gene3D" id="3.40.50.360">
    <property type="match status" value="1"/>
</dbReference>
<keyword evidence="5 14" id="KW-0285">Flavoprotein</keyword>
<keyword evidence="9 14" id="KW-0521">NADP</keyword>
<evidence type="ECO:0000256" key="8">
    <source>
        <dbReference type="ARBA" id="ARBA00022827"/>
    </source>
</evidence>
<name>A0A8H7AXN6_9PLEO</name>
<dbReference type="GeneID" id="62209135"/>
<evidence type="ECO:0000256" key="14">
    <source>
        <dbReference type="PIRNR" id="PIRNR000209"/>
    </source>
</evidence>
<dbReference type="SUPFAM" id="SSF52218">
    <property type="entry name" value="Flavoproteins"/>
    <property type="match status" value="1"/>
</dbReference>
<comment type="catalytic activity">
    <reaction evidence="14">
        <text>2 oxidized [cytochrome P450] + NADPH = 2 reduced [cytochrome P450] + NADP(+) + H(+)</text>
        <dbReference type="Rhea" id="RHEA:24040"/>
        <dbReference type="Rhea" id="RHEA-COMP:14627"/>
        <dbReference type="Rhea" id="RHEA-COMP:14628"/>
        <dbReference type="ChEBI" id="CHEBI:15378"/>
        <dbReference type="ChEBI" id="CHEBI:55376"/>
        <dbReference type="ChEBI" id="CHEBI:57783"/>
        <dbReference type="ChEBI" id="CHEBI:58349"/>
        <dbReference type="ChEBI" id="CHEBI:60344"/>
        <dbReference type="EC" id="1.6.2.4"/>
    </reaction>
</comment>
<keyword evidence="3 14" id="KW-0813">Transport</keyword>
<dbReference type="PROSITE" id="PS50902">
    <property type="entry name" value="FLAVODOXIN_LIKE"/>
    <property type="match status" value="1"/>
</dbReference>
<dbReference type="Gene3D" id="3.40.50.80">
    <property type="entry name" value="Nucleotide-binding domain of ferredoxin-NADP reductase (FNR) module"/>
    <property type="match status" value="1"/>
</dbReference>
<proteinExistence type="inferred from homology"/>
<evidence type="ECO:0000256" key="13">
    <source>
        <dbReference type="ARBA" id="ARBA00023033"/>
    </source>
</evidence>
<dbReference type="SUPFAM" id="SSF63380">
    <property type="entry name" value="Riboflavin synthase domain-like"/>
    <property type="match status" value="1"/>
</dbReference>
<comment type="catalytic activity">
    <reaction evidence="14">
        <text>an organic molecule + reduced [NADPH--hemoprotein reductase] + O2 = an alcohol + oxidized [NADPH--hemoprotein reductase] + H2O + H(+)</text>
        <dbReference type="Rhea" id="RHEA:17149"/>
        <dbReference type="Rhea" id="RHEA-COMP:11964"/>
        <dbReference type="Rhea" id="RHEA-COMP:11965"/>
        <dbReference type="ChEBI" id="CHEBI:15377"/>
        <dbReference type="ChEBI" id="CHEBI:15378"/>
        <dbReference type="ChEBI" id="CHEBI:15379"/>
        <dbReference type="ChEBI" id="CHEBI:30879"/>
        <dbReference type="ChEBI" id="CHEBI:57618"/>
        <dbReference type="ChEBI" id="CHEBI:58210"/>
        <dbReference type="ChEBI" id="CHEBI:142491"/>
        <dbReference type="EC" id="1.14.14.1"/>
    </reaction>
</comment>
<evidence type="ECO:0000259" key="16">
    <source>
        <dbReference type="PROSITE" id="PS50902"/>
    </source>
</evidence>
<feature type="domain" description="Flavodoxin-like" evidence="16">
    <location>
        <begin position="491"/>
        <end position="631"/>
    </location>
</feature>
<dbReference type="EMBL" id="JAAABM010000026">
    <property type="protein sequence ID" value="KAF7670946.1"/>
    <property type="molecule type" value="Genomic_DNA"/>
</dbReference>
<dbReference type="FunFam" id="1.10.630.10:FF:000040">
    <property type="entry name" value="Bifunctional cytochrome P450/NADPH--P450 reductase"/>
    <property type="match status" value="1"/>
</dbReference>
<evidence type="ECO:0000256" key="3">
    <source>
        <dbReference type="ARBA" id="ARBA00022448"/>
    </source>
</evidence>
<evidence type="ECO:0000256" key="2">
    <source>
        <dbReference type="ARBA" id="ARBA00010018"/>
    </source>
</evidence>
<evidence type="ECO:0000256" key="12">
    <source>
        <dbReference type="ARBA" id="ARBA00023004"/>
    </source>
</evidence>
<dbReference type="PROSITE" id="PS00086">
    <property type="entry name" value="CYTOCHROME_P450"/>
    <property type="match status" value="1"/>
</dbReference>
<evidence type="ECO:0000259" key="17">
    <source>
        <dbReference type="PROSITE" id="PS51384"/>
    </source>
</evidence>
<dbReference type="AlphaFoldDB" id="A0A8H7AXN6"/>
<keyword evidence="4 14" id="KW-0349">Heme</keyword>
<dbReference type="GO" id="GO:0070330">
    <property type="term" value="F:aromatase activity"/>
    <property type="evidence" value="ECO:0007669"/>
    <property type="project" value="UniProtKB-UniRule"/>
</dbReference>
<dbReference type="Pfam" id="PF00175">
    <property type="entry name" value="NAD_binding_1"/>
    <property type="match status" value="1"/>
</dbReference>
<dbReference type="Gene3D" id="2.40.30.10">
    <property type="entry name" value="Translation factors"/>
    <property type="match status" value="1"/>
</dbReference>
<dbReference type="RefSeq" id="XP_038781328.1">
    <property type="nucleotide sequence ID" value="XM_038935957.1"/>
</dbReference>
<dbReference type="SUPFAM" id="SSF48264">
    <property type="entry name" value="Cytochrome P450"/>
    <property type="match status" value="1"/>
</dbReference>
<feature type="domain" description="FAD-binding FR-type" evidence="17">
    <location>
        <begin position="664"/>
        <end position="892"/>
    </location>
</feature>
<dbReference type="Gene3D" id="1.10.630.10">
    <property type="entry name" value="Cytochrome P450"/>
    <property type="match status" value="1"/>
</dbReference>
<organism evidence="18 19">
    <name type="scientific">Alternaria burnsii</name>
    <dbReference type="NCBI Taxonomy" id="1187904"/>
    <lineage>
        <taxon>Eukaryota</taxon>
        <taxon>Fungi</taxon>
        <taxon>Dikarya</taxon>
        <taxon>Ascomycota</taxon>
        <taxon>Pezizomycotina</taxon>
        <taxon>Dothideomycetes</taxon>
        <taxon>Pleosporomycetidae</taxon>
        <taxon>Pleosporales</taxon>
        <taxon>Pleosporineae</taxon>
        <taxon>Pleosporaceae</taxon>
        <taxon>Alternaria</taxon>
        <taxon>Alternaria sect. Alternaria</taxon>
    </lineage>
</organism>
<dbReference type="GO" id="GO:0005506">
    <property type="term" value="F:iron ion binding"/>
    <property type="evidence" value="ECO:0007669"/>
    <property type="project" value="UniProtKB-UniRule"/>
</dbReference>
<dbReference type="EC" id="1.6.2.4" evidence="14"/>
<feature type="binding site" description="axial binding residue" evidence="15">
    <location>
        <position position="400"/>
    </location>
    <ligand>
        <name>heme</name>
        <dbReference type="ChEBI" id="CHEBI:30413"/>
    </ligand>
    <ligandPart>
        <name>Fe</name>
        <dbReference type="ChEBI" id="CHEBI:18248"/>
    </ligandPart>
</feature>
<keyword evidence="8 14" id="KW-0274">FAD</keyword>
<dbReference type="CDD" id="cd06206">
    <property type="entry name" value="bifunctional_CYPOR"/>
    <property type="match status" value="1"/>
</dbReference>
<keyword evidence="11 14" id="KW-0560">Oxidoreductase</keyword>
<keyword evidence="12 14" id="KW-0408">Iron</keyword>
<dbReference type="InterPro" id="IPR001128">
    <property type="entry name" value="Cyt_P450"/>
</dbReference>
<dbReference type="Pfam" id="PF00067">
    <property type="entry name" value="p450"/>
    <property type="match status" value="1"/>
</dbReference>
<protein>
    <recommendedName>
        <fullName evidence="14">Bifunctional cytochrome P450/NADPH--P450 reductase</fullName>
    </recommendedName>
    <domain>
        <recommendedName>
            <fullName evidence="14">Cytochrome P450</fullName>
            <ecNumber evidence="14">1.14.14.1</ecNumber>
        </recommendedName>
    </domain>
    <domain>
        <recommendedName>
            <fullName evidence="14">NADPH--cytochrome P450 reductase</fullName>
            <ecNumber evidence="14">1.6.2.4</ecNumber>
        </recommendedName>
    </domain>
</protein>
<dbReference type="CDD" id="cd11068">
    <property type="entry name" value="CYP120A1"/>
    <property type="match status" value="1"/>
</dbReference>
<dbReference type="SUPFAM" id="SSF52343">
    <property type="entry name" value="Ferredoxin reductase-like, C-terminal NADP-linked domain"/>
    <property type="match status" value="1"/>
</dbReference>
<evidence type="ECO:0000256" key="9">
    <source>
        <dbReference type="ARBA" id="ARBA00022857"/>
    </source>
</evidence>
<comment type="cofactor">
    <cofactor evidence="1 14 15">
        <name>heme</name>
        <dbReference type="ChEBI" id="CHEBI:30413"/>
    </cofactor>
</comment>
<dbReference type="InterPro" id="IPR017927">
    <property type="entry name" value="FAD-bd_FR_type"/>
</dbReference>
<dbReference type="InterPro" id="IPR036396">
    <property type="entry name" value="Cyt_P450_sf"/>
</dbReference>
<dbReference type="Pfam" id="PF00258">
    <property type="entry name" value="Flavodoxin_1"/>
    <property type="match status" value="1"/>
</dbReference>
<dbReference type="InterPro" id="IPR017938">
    <property type="entry name" value="Riboflavin_synthase-like_b-brl"/>
</dbReference>
<dbReference type="InterPro" id="IPR039261">
    <property type="entry name" value="FNR_nucleotide-bd"/>
</dbReference>
<dbReference type="GO" id="GO:0010181">
    <property type="term" value="F:FMN binding"/>
    <property type="evidence" value="ECO:0007669"/>
    <property type="project" value="UniProtKB-UniRule"/>
</dbReference>
<accession>A0A8H7AXN6</accession>
<keyword evidence="19" id="KW-1185">Reference proteome</keyword>
<dbReference type="GO" id="GO:0005829">
    <property type="term" value="C:cytosol"/>
    <property type="evidence" value="ECO:0007669"/>
    <property type="project" value="TreeGrafter"/>
</dbReference>
<dbReference type="InterPro" id="IPR029039">
    <property type="entry name" value="Flavoprotein-like_sf"/>
</dbReference>
<dbReference type="InterPro" id="IPR003097">
    <property type="entry name" value="CysJ-like_FAD-binding"/>
</dbReference>
<evidence type="ECO:0000256" key="6">
    <source>
        <dbReference type="ARBA" id="ARBA00022643"/>
    </source>
</evidence>
<dbReference type="PANTHER" id="PTHR19384:SF127">
    <property type="entry name" value="BIFUNCTIONAL CYTOCHROME P450_NADPH--P450 REDUCTASE"/>
    <property type="match status" value="1"/>
</dbReference>
<dbReference type="Proteomes" id="UP000596902">
    <property type="component" value="Unassembled WGS sequence"/>
</dbReference>
<dbReference type="Pfam" id="PF00667">
    <property type="entry name" value="FAD_binding_1"/>
    <property type="match status" value="1"/>
</dbReference>
<evidence type="ECO:0000256" key="7">
    <source>
        <dbReference type="ARBA" id="ARBA00022723"/>
    </source>
</evidence>
<dbReference type="InterPro" id="IPR023173">
    <property type="entry name" value="NADPH_Cyt_P450_Rdtase_alpha"/>
</dbReference>
<dbReference type="PIRSF" id="PIRSF000209">
    <property type="entry name" value="Bifunctional_P450_P450R"/>
    <property type="match status" value="1"/>
</dbReference>
<dbReference type="PRINTS" id="PR00463">
    <property type="entry name" value="EP450I"/>
</dbReference>
<gene>
    <name evidence="18" type="ORF">GT037_010910</name>
</gene>
<keyword evidence="10 14" id="KW-0249">Electron transport</keyword>
<dbReference type="InterPro" id="IPR002401">
    <property type="entry name" value="Cyt_P450_E_grp-I"/>
</dbReference>
<reference evidence="18" key="1">
    <citation type="submission" date="2020-01" db="EMBL/GenBank/DDBJ databases">
        <authorList>
            <person name="Feng Z.H.Z."/>
        </authorList>
    </citation>
    <scope>NUCLEOTIDE SEQUENCE</scope>
    <source>
        <strain evidence="18">CBS107.38</strain>
    </source>
</reference>
<sequence length="1048" mass="116387">MEPIPSPHGYPILGNVMDIDPEHPNESLAHIAAIHGPIFRLWLPAERTFVGSYALAKDLFNEENFQKGVTGPLAQVRHATGDGLFTAFPGEHNWETAHRVLMPAFGPLNIKAMFPEMQDIASQMVLRWARFGDDVPINVSDDFTRLTLDSIALCAMGDRFNSFYREHQHPFVDAMVGTLSGSFARSRRLPLPSMVYTGQDKVFQSDIDKLIEISKELLVSRRSHPTDKKDLLNSMILGRNPKTGEGLDDETIIRNMITFLIAGHETTSGMLSFLFYELLENPAAYRKAQEEVDSVIGKGAVTVDHMGKLPYLEACLRETLRLHPTAPAFTLQAKGDQVLGGKYTIKDKQFATVMLAQLHRDPEVYGDDSKDFRPERMEGKAFTDLPPNSWKPFGNGLRACIGRPFAWQEALLTVAMLLQTFRFSKAHPSYSLLIKTSLTIKPQDFYIKAHVRNPDFLQHAGIVSGETVTKNQASADQHARSDVDTSNLKPLSILYGSNTGTCEAVAQALAASAPDNGFKAEVQGLDSAVSSLSKDVPVVIVTASYEGLPPDNATHFVEWLKSDPAEELKDVQYCVFGVGNKEWVSTYQKVPTFVDDAMSKNGATRLTERVALDVTSGNVFDFVDDWEDKELWPKLGGQKSNANNSTKALPLEIDVSARSNILRQEMELAQVTEARLLTRVGAMRKRHLEVLLPSGWTYRAGDYIAVLPINSPQVVQRVMKRFRLPWDATLTIKSEANTSLPTGKMLSVHDVLSGMVELGQPITSRSMTAVANSIADKKKRSEVEERVERENFQKLNVTLIDILEDYPDAAFTFAEFLAAMTPMRVRQYSISSTPLEDAAKCSLTYSVLDAPQKSGRKDARYLGACSTYLERLNPGDQVQVSLRPSRSGFHLPQDDKTPLIMACAGTGLAPFRAFVAERALKKKTGAEVGPSLLFYGLNAPDEDDMYREAFNEWEKQGVVSVRRAFTFKPEASGGCKFVQERIWHDREDVTKLFREGASLYLCGAGVVGTGVEAAMAKIRAEKSGETIEEATEWVKKVKGDRFWTDVFA</sequence>
<evidence type="ECO:0000256" key="4">
    <source>
        <dbReference type="ARBA" id="ARBA00022617"/>
    </source>
</evidence>
<evidence type="ECO:0000256" key="5">
    <source>
        <dbReference type="ARBA" id="ARBA00022630"/>
    </source>
</evidence>
<keyword evidence="7 14" id="KW-0479">Metal-binding</keyword>
<dbReference type="InterPro" id="IPR017972">
    <property type="entry name" value="Cyt_P450_CS"/>
</dbReference>
<comment type="similarity">
    <text evidence="2 14">In the N-terminal section; belongs to the cytochrome P450 family.</text>
</comment>
<evidence type="ECO:0000256" key="10">
    <source>
        <dbReference type="ARBA" id="ARBA00022982"/>
    </source>
</evidence>
<comment type="cofactor">
    <cofactor evidence="14">
        <name>FAD</name>
        <dbReference type="ChEBI" id="CHEBI:57692"/>
    </cofactor>
    <cofactor evidence="14">
        <name>FMN</name>
        <dbReference type="ChEBI" id="CHEBI:58210"/>
    </cofactor>
</comment>
<reference evidence="18" key="2">
    <citation type="submission" date="2020-08" db="EMBL/GenBank/DDBJ databases">
        <title>Draft Genome Sequence of Cumin Blight Pathogen Alternaria burnsii.</title>
        <authorList>
            <person name="Feng Z."/>
        </authorList>
    </citation>
    <scope>NUCLEOTIDE SEQUENCE</scope>
    <source>
        <strain evidence="18">CBS107.38</strain>
    </source>
</reference>
<dbReference type="PRINTS" id="PR00385">
    <property type="entry name" value="P450"/>
</dbReference>